<comment type="caution">
    <text evidence="2">The sequence shown here is derived from an EMBL/GenBank/DDBJ whole genome shotgun (WGS) entry which is preliminary data.</text>
</comment>
<dbReference type="SUPFAM" id="SSF56112">
    <property type="entry name" value="Protein kinase-like (PK-like)"/>
    <property type="match status" value="1"/>
</dbReference>
<dbReference type="OrthoDB" id="5802593at2759"/>
<organism evidence="2 3">
    <name type="scientific">Ancylostoma ceylanicum</name>
    <dbReference type="NCBI Taxonomy" id="53326"/>
    <lineage>
        <taxon>Eukaryota</taxon>
        <taxon>Metazoa</taxon>
        <taxon>Ecdysozoa</taxon>
        <taxon>Nematoda</taxon>
        <taxon>Chromadorea</taxon>
        <taxon>Rhabditida</taxon>
        <taxon>Rhabditina</taxon>
        <taxon>Rhabditomorpha</taxon>
        <taxon>Strongyloidea</taxon>
        <taxon>Ancylostomatidae</taxon>
        <taxon>Ancylostomatinae</taxon>
        <taxon>Ancylostoma</taxon>
    </lineage>
</organism>
<evidence type="ECO:0000313" key="2">
    <source>
        <dbReference type="EMBL" id="EYB95875.1"/>
    </source>
</evidence>
<dbReference type="AlphaFoldDB" id="A0A016SZI3"/>
<sequence>MRFQVEQQNLWPLFSQVQSIWQSDTFYFLALYYRSGPQLNQCLTYCGNKFSHGTAGRLALDILKIIRAVHSLGYLIRALNPEMFHFDACSRHLFLADLSTIRKDTSKIGSQKHELIMPHWCGGLLFAPMTFHDEDPISCRDELEAWLYLFVYLVKGTLPWDKDRYDDVKWTKIQTINCGELFEELPLQYHKLLDIITNKSSVDPVSEHEYDELEQLTLEISRSVGRVEDEEDNMDFERDPTDDEIPRFIIERKPNNREDLHEEVTQPSCSEEEDTTFGSDDKFEV</sequence>
<dbReference type="EMBL" id="JARK01001491">
    <property type="protein sequence ID" value="EYB95875.1"/>
    <property type="molecule type" value="Genomic_DNA"/>
</dbReference>
<proteinExistence type="predicted"/>
<feature type="compositionally biased region" description="Basic and acidic residues" evidence="1">
    <location>
        <begin position="235"/>
        <end position="264"/>
    </location>
</feature>
<keyword evidence="3" id="KW-1185">Reference proteome</keyword>
<dbReference type="Proteomes" id="UP000024635">
    <property type="component" value="Unassembled WGS sequence"/>
</dbReference>
<dbReference type="STRING" id="53326.A0A016SZI3"/>
<evidence type="ECO:0000313" key="3">
    <source>
        <dbReference type="Proteomes" id="UP000024635"/>
    </source>
</evidence>
<dbReference type="PANTHER" id="PTHR11909">
    <property type="entry name" value="CASEIN KINASE-RELATED"/>
    <property type="match status" value="1"/>
</dbReference>
<gene>
    <name evidence="2" type="primary">Acey_s0155.g3065</name>
    <name evidence="2" type="synonym">Acey-K09E4.1</name>
    <name evidence="2" type="ORF">Y032_0155g3065</name>
</gene>
<protein>
    <recommendedName>
        <fullName evidence="4">Protein kinase domain-containing protein</fullName>
    </recommendedName>
</protein>
<reference evidence="3" key="1">
    <citation type="journal article" date="2015" name="Nat. Genet.">
        <title>The genome and transcriptome of the zoonotic hookworm Ancylostoma ceylanicum identify infection-specific gene families.</title>
        <authorList>
            <person name="Schwarz E.M."/>
            <person name="Hu Y."/>
            <person name="Antoshechkin I."/>
            <person name="Miller M.M."/>
            <person name="Sternberg P.W."/>
            <person name="Aroian R.V."/>
        </authorList>
    </citation>
    <scope>NUCLEOTIDE SEQUENCE</scope>
    <source>
        <strain evidence="3">HY135</strain>
    </source>
</reference>
<dbReference type="InterPro" id="IPR050235">
    <property type="entry name" value="CK1_Ser-Thr_kinase"/>
</dbReference>
<accession>A0A016SZI3</accession>
<evidence type="ECO:0008006" key="4">
    <source>
        <dbReference type="Google" id="ProtNLM"/>
    </source>
</evidence>
<name>A0A016SZI3_9BILA</name>
<dbReference type="InterPro" id="IPR011009">
    <property type="entry name" value="Kinase-like_dom_sf"/>
</dbReference>
<feature type="region of interest" description="Disordered" evidence="1">
    <location>
        <begin position="228"/>
        <end position="285"/>
    </location>
</feature>
<dbReference type="Gene3D" id="1.10.510.10">
    <property type="entry name" value="Transferase(Phosphotransferase) domain 1"/>
    <property type="match status" value="1"/>
</dbReference>
<evidence type="ECO:0000256" key="1">
    <source>
        <dbReference type="SAM" id="MobiDB-lite"/>
    </source>
</evidence>